<dbReference type="Pfam" id="PF19609">
    <property type="entry name" value="DUF6114"/>
    <property type="match status" value="1"/>
</dbReference>
<keyword evidence="4" id="KW-1185">Reference proteome</keyword>
<name>A0ABW3BCY6_9ACTN</name>
<feature type="transmembrane region" description="Helical" evidence="2">
    <location>
        <begin position="83"/>
        <end position="99"/>
    </location>
</feature>
<dbReference type="InterPro" id="IPR046096">
    <property type="entry name" value="DUF6114"/>
</dbReference>
<gene>
    <name evidence="3" type="ORF">ACFQZU_06610</name>
</gene>
<reference evidence="4" key="1">
    <citation type="journal article" date="2019" name="Int. J. Syst. Evol. Microbiol.">
        <title>The Global Catalogue of Microorganisms (GCM) 10K type strain sequencing project: providing services to taxonomists for standard genome sequencing and annotation.</title>
        <authorList>
            <consortium name="The Broad Institute Genomics Platform"/>
            <consortium name="The Broad Institute Genome Sequencing Center for Infectious Disease"/>
            <person name="Wu L."/>
            <person name="Ma J."/>
        </authorList>
    </citation>
    <scope>NUCLEOTIDE SEQUENCE [LARGE SCALE GENOMIC DNA]</scope>
    <source>
        <strain evidence="4">CCUG 63369</strain>
    </source>
</reference>
<feature type="compositionally biased region" description="Polar residues" evidence="1">
    <location>
        <begin position="175"/>
        <end position="188"/>
    </location>
</feature>
<evidence type="ECO:0000256" key="1">
    <source>
        <dbReference type="SAM" id="MobiDB-lite"/>
    </source>
</evidence>
<dbReference type="EMBL" id="JBHTHR010000130">
    <property type="protein sequence ID" value="MFD0800990.1"/>
    <property type="molecule type" value="Genomic_DNA"/>
</dbReference>
<feature type="compositionally biased region" description="Basic residues" evidence="1">
    <location>
        <begin position="139"/>
        <end position="152"/>
    </location>
</feature>
<feature type="compositionally biased region" description="Polar residues" evidence="1">
    <location>
        <begin position="226"/>
        <end position="238"/>
    </location>
</feature>
<sequence length="535" mass="55269">MTRNGTSSRWQTAHAAFRQWRGSRPFWGGLLIVLSGTVILAAPALNPLDLIVQQGIAGISGYFAGLLLMAVGVLVWLQPPQRAFYGIAAVLLALVSFVTSNFGGFVFGMLFGLVGGALTAAWVPERAQKPAPESTSSSARKRLAGLRGRRVGRTGEAATEGRPASGDAAGKPETGSGSSAPEAGSQTGPAYGERGTALKPGDCARDSAEDAPGAGATGSRVGGATYFTSSYSGDTASGQHRRQPGSASEPGTGDAPAGGDETPGGGRMHSLAAVAAALVIAVPAPAAVTWPWDDWFGGDDSGGETSEPEPSATPVTTPTPTPTAPPSSGADGGAGEQGGQDGSAEEDGRNQEEEPEAAEECTVQEGPASMSEEEFRALLEACRQAKEDGEAPDFRVQEGDGRWLAHTETSGLTADTLSMSGAAFEGVVEYPVHGGTVRYLELSMDTAEFSGARQWAEHGGTTTSLEIPEMTMSGDVVMHVTRMKVRILGIPLEFTPDFPPPLLLPSMTVTDLEADQPLARAQTVDITGLDERVEN</sequence>
<feature type="compositionally biased region" description="Low complexity" evidence="1">
    <location>
        <begin position="303"/>
        <end position="316"/>
    </location>
</feature>
<proteinExistence type="predicted"/>
<comment type="caution">
    <text evidence="3">The sequence shown here is derived from an EMBL/GenBank/DDBJ whole genome shotgun (WGS) entry which is preliminary data.</text>
</comment>
<feature type="transmembrane region" description="Helical" evidence="2">
    <location>
        <begin position="51"/>
        <end position="76"/>
    </location>
</feature>
<keyword evidence="2" id="KW-0812">Transmembrane</keyword>
<feature type="region of interest" description="Disordered" evidence="1">
    <location>
        <begin position="127"/>
        <end position="267"/>
    </location>
</feature>
<feature type="region of interest" description="Disordered" evidence="1">
    <location>
        <begin position="292"/>
        <end position="371"/>
    </location>
</feature>
<protein>
    <submittedName>
        <fullName evidence="3">DUF6114 domain-containing protein</fullName>
    </submittedName>
</protein>
<organism evidence="3 4">
    <name type="scientific">Streptomonospora algeriensis</name>
    <dbReference type="NCBI Taxonomy" id="995084"/>
    <lineage>
        <taxon>Bacteria</taxon>
        <taxon>Bacillati</taxon>
        <taxon>Actinomycetota</taxon>
        <taxon>Actinomycetes</taxon>
        <taxon>Streptosporangiales</taxon>
        <taxon>Nocardiopsidaceae</taxon>
        <taxon>Streptomonospora</taxon>
    </lineage>
</organism>
<evidence type="ECO:0000313" key="3">
    <source>
        <dbReference type="EMBL" id="MFD0800990.1"/>
    </source>
</evidence>
<keyword evidence="2" id="KW-1133">Transmembrane helix</keyword>
<feature type="compositionally biased region" description="Gly residues" evidence="1">
    <location>
        <begin position="330"/>
        <end position="341"/>
    </location>
</feature>
<accession>A0ABW3BCY6</accession>
<keyword evidence="2" id="KW-0472">Membrane</keyword>
<evidence type="ECO:0000313" key="4">
    <source>
        <dbReference type="Proteomes" id="UP001596956"/>
    </source>
</evidence>
<dbReference type="Proteomes" id="UP001596956">
    <property type="component" value="Unassembled WGS sequence"/>
</dbReference>
<evidence type="ECO:0000256" key="2">
    <source>
        <dbReference type="SAM" id="Phobius"/>
    </source>
</evidence>
<feature type="transmembrane region" description="Helical" evidence="2">
    <location>
        <begin position="26"/>
        <end position="45"/>
    </location>
</feature>